<dbReference type="RefSeq" id="WP_002736309.1">
    <property type="nucleotide sequence ID" value="NZ_ANKQ01000002.1"/>
</dbReference>
<feature type="region of interest" description="Disordered" evidence="1">
    <location>
        <begin position="21"/>
        <end position="41"/>
    </location>
</feature>
<comment type="caution">
    <text evidence="2">The sequence shown here is derived from an EMBL/GenBank/DDBJ whole genome shotgun (WGS) entry which is preliminary data.</text>
</comment>
<organism evidence="2 3">
    <name type="scientific">Microcystis aeruginosa TAIHU98</name>
    <dbReference type="NCBI Taxonomy" id="1134457"/>
    <lineage>
        <taxon>Bacteria</taxon>
        <taxon>Bacillati</taxon>
        <taxon>Cyanobacteriota</taxon>
        <taxon>Cyanophyceae</taxon>
        <taxon>Oscillatoriophycideae</taxon>
        <taxon>Chroococcales</taxon>
        <taxon>Microcystaceae</taxon>
        <taxon>Microcystis</taxon>
    </lineage>
</organism>
<dbReference type="AlphaFoldDB" id="L7E5I3"/>
<proteinExistence type="predicted"/>
<name>L7E5I3_MICAE</name>
<evidence type="ECO:0000313" key="3">
    <source>
        <dbReference type="Proteomes" id="UP000010932"/>
    </source>
</evidence>
<evidence type="ECO:0000313" key="2">
    <source>
        <dbReference type="EMBL" id="ELP53908.1"/>
    </source>
</evidence>
<dbReference type="EMBL" id="ANKQ01000002">
    <property type="protein sequence ID" value="ELP53908.1"/>
    <property type="molecule type" value="Genomic_DNA"/>
</dbReference>
<sequence length="41" mass="4552">MPPYRTIPSNEEPQKLIIQELSCSPSKLPQKSSALINPTKS</sequence>
<evidence type="ECO:0000256" key="1">
    <source>
        <dbReference type="SAM" id="MobiDB-lite"/>
    </source>
</evidence>
<gene>
    <name evidence="2" type="ORF">O53_2719</name>
</gene>
<reference evidence="2 3" key="1">
    <citation type="journal article" date="2013" name="Genome Announc.">
        <title>Whole-Genome Sequence of Microcystis aeruginosa TAIHU98, a Nontoxic Bloom-Forming Strain Isolated from Taihu Lake, China.</title>
        <authorList>
            <person name="Yang C."/>
            <person name="Zhang W."/>
            <person name="Ren M."/>
            <person name="Song L."/>
            <person name="Li T."/>
            <person name="Zhao J."/>
        </authorList>
    </citation>
    <scope>NUCLEOTIDE SEQUENCE [LARGE SCALE GENOMIC DNA]</scope>
    <source>
        <strain evidence="2 3">TAIHU98</strain>
    </source>
</reference>
<dbReference type="Proteomes" id="UP000010932">
    <property type="component" value="Unassembled WGS sequence"/>
</dbReference>
<accession>L7E5I3</accession>
<protein>
    <submittedName>
        <fullName evidence="2">Uncharacterized protein</fullName>
    </submittedName>
</protein>